<evidence type="ECO:0000256" key="1">
    <source>
        <dbReference type="ARBA" id="ARBA00022441"/>
    </source>
</evidence>
<dbReference type="Gene3D" id="1.20.80.10">
    <property type="match status" value="1"/>
</dbReference>
<evidence type="ECO:0000256" key="3">
    <source>
        <dbReference type="SAM" id="MobiDB-lite"/>
    </source>
</evidence>
<dbReference type="AlphaFoldDB" id="A0A0D3KYE3"/>
<dbReference type="Gene3D" id="2.120.10.80">
    <property type="entry name" value="Kelch-type beta propeller"/>
    <property type="match status" value="2"/>
</dbReference>
<keyword evidence="2" id="KW-0677">Repeat</keyword>
<accession>A0A0D3KYE3</accession>
<dbReference type="Proteomes" id="UP000013827">
    <property type="component" value="Unassembled WGS sequence"/>
</dbReference>
<feature type="compositionally biased region" description="Low complexity" evidence="3">
    <location>
        <begin position="161"/>
        <end position="181"/>
    </location>
</feature>
<proteinExistence type="predicted"/>
<evidence type="ECO:0000313" key="6">
    <source>
        <dbReference type="Proteomes" id="UP000013827"/>
    </source>
</evidence>
<protein>
    <recommendedName>
        <fullName evidence="4">ACB domain-containing protein</fullName>
    </recommendedName>
</protein>
<evidence type="ECO:0000256" key="2">
    <source>
        <dbReference type="ARBA" id="ARBA00022737"/>
    </source>
</evidence>
<reference evidence="5" key="2">
    <citation type="submission" date="2024-10" db="UniProtKB">
        <authorList>
            <consortium name="EnsemblProtists"/>
        </authorList>
    </citation>
    <scope>IDENTIFICATION</scope>
</reference>
<feature type="domain" description="ACB" evidence="4">
    <location>
        <begin position="14"/>
        <end position="102"/>
    </location>
</feature>
<dbReference type="InterPro" id="IPR014352">
    <property type="entry name" value="FERM/acyl-CoA-bd_prot_sf"/>
</dbReference>
<dbReference type="GO" id="GO:0000062">
    <property type="term" value="F:fatty-acyl-CoA binding"/>
    <property type="evidence" value="ECO:0007669"/>
    <property type="project" value="InterPro"/>
</dbReference>
<keyword evidence="1" id="KW-0880">Kelch repeat</keyword>
<feature type="compositionally biased region" description="Low complexity" evidence="3">
    <location>
        <begin position="136"/>
        <end position="149"/>
    </location>
</feature>
<dbReference type="Pfam" id="PF24681">
    <property type="entry name" value="Kelch_KLHDC2_KLHL20_DRC7"/>
    <property type="match status" value="1"/>
</dbReference>
<keyword evidence="6" id="KW-1185">Reference proteome</keyword>
<dbReference type="RefSeq" id="XP_005793207.1">
    <property type="nucleotide sequence ID" value="XM_005793150.1"/>
</dbReference>
<name>A0A0D3KYE3_EMIH1</name>
<dbReference type="EnsemblProtists" id="EOD40778">
    <property type="protein sequence ID" value="EOD40778"/>
    <property type="gene ID" value="EMIHUDRAFT_471361"/>
</dbReference>
<dbReference type="SUPFAM" id="SSF117281">
    <property type="entry name" value="Kelch motif"/>
    <property type="match status" value="1"/>
</dbReference>
<dbReference type="PROSITE" id="PS51228">
    <property type="entry name" value="ACB_2"/>
    <property type="match status" value="1"/>
</dbReference>
<reference evidence="6" key="1">
    <citation type="journal article" date="2013" name="Nature">
        <title>Pan genome of the phytoplankton Emiliania underpins its global distribution.</title>
        <authorList>
            <person name="Read B.A."/>
            <person name="Kegel J."/>
            <person name="Klute M.J."/>
            <person name="Kuo A."/>
            <person name="Lefebvre S.C."/>
            <person name="Maumus F."/>
            <person name="Mayer C."/>
            <person name="Miller J."/>
            <person name="Monier A."/>
            <person name="Salamov A."/>
            <person name="Young J."/>
            <person name="Aguilar M."/>
            <person name="Claverie J.M."/>
            <person name="Frickenhaus S."/>
            <person name="Gonzalez K."/>
            <person name="Herman E.K."/>
            <person name="Lin Y.C."/>
            <person name="Napier J."/>
            <person name="Ogata H."/>
            <person name="Sarno A.F."/>
            <person name="Shmutz J."/>
            <person name="Schroeder D."/>
            <person name="de Vargas C."/>
            <person name="Verret F."/>
            <person name="von Dassow P."/>
            <person name="Valentin K."/>
            <person name="Van de Peer Y."/>
            <person name="Wheeler G."/>
            <person name="Dacks J.B."/>
            <person name="Delwiche C.F."/>
            <person name="Dyhrman S.T."/>
            <person name="Glockner G."/>
            <person name="John U."/>
            <person name="Richards T."/>
            <person name="Worden A.Z."/>
            <person name="Zhang X."/>
            <person name="Grigoriev I.V."/>
            <person name="Allen A.E."/>
            <person name="Bidle K."/>
            <person name="Borodovsky M."/>
            <person name="Bowler C."/>
            <person name="Brownlee C."/>
            <person name="Cock J.M."/>
            <person name="Elias M."/>
            <person name="Gladyshev V.N."/>
            <person name="Groth M."/>
            <person name="Guda C."/>
            <person name="Hadaegh A."/>
            <person name="Iglesias-Rodriguez M.D."/>
            <person name="Jenkins J."/>
            <person name="Jones B.M."/>
            <person name="Lawson T."/>
            <person name="Leese F."/>
            <person name="Lindquist E."/>
            <person name="Lobanov A."/>
            <person name="Lomsadze A."/>
            <person name="Malik S.B."/>
            <person name="Marsh M.E."/>
            <person name="Mackinder L."/>
            <person name="Mock T."/>
            <person name="Mueller-Roeber B."/>
            <person name="Pagarete A."/>
            <person name="Parker M."/>
            <person name="Probert I."/>
            <person name="Quesneville H."/>
            <person name="Raines C."/>
            <person name="Rensing S.A."/>
            <person name="Riano-Pachon D.M."/>
            <person name="Richier S."/>
            <person name="Rokitta S."/>
            <person name="Shiraiwa Y."/>
            <person name="Soanes D.M."/>
            <person name="van der Giezen M."/>
            <person name="Wahlund T.M."/>
            <person name="Williams B."/>
            <person name="Wilson W."/>
            <person name="Wolfe G."/>
            <person name="Wurch L.L."/>
        </authorList>
    </citation>
    <scope>NUCLEOTIDE SEQUENCE</scope>
</reference>
<dbReference type="STRING" id="2903.R1DZC7"/>
<dbReference type="Pfam" id="PF00887">
    <property type="entry name" value="ACBP"/>
    <property type="match status" value="1"/>
</dbReference>
<dbReference type="InterPro" id="IPR015915">
    <property type="entry name" value="Kelch-typ_b-propeller"/>
</dbReference>
<dbReference type="InterPro" id="IPR000582">
    <property type="entry name" value="Acyl-CoA-binding_protein"/>
</dbReference>
<organism evidence="5 6">
    <name type="scientific">Emiliania huxleyi (strain CCMP1516)</name>
    <dbReference type="NCBI Taxonomy" id="280463"/>
    <lineage>
        <taxon>Eukaryota</taxon>
        <taxon>Haptista</taxon>
        <taxon>Haptophyta</taxon>
        <taxon>Prymnesiophyceae</taxon>
        <taxon>Isochrysidales</taxon>
        <taxon>Noelaerhabdaceae</taxon>
        <taxon>Emiliania</taxon>
    </lineage>
</organism>
<dbReference type="InterPro" id="IPR035984">
    <property type="entry name" value="Acyl-CoA-binding_sf"/>
</dbReference>
<feature type="region of interest" description="Disordered" evidence="3">
    <location>
        <begin position="113"/>
        <end position="198"/>
    </location>
</feature>
<evidence type="ECO:0000313" key="5">
    <source>
        <dbReference type="EnsemblProtists" id="EOD40778"/>
    </source>
</evidence>
<dbReference type="PANTHER" id="PTHR46647">
    <property type="entry name" value="RAB9 EFFECTOR PROTEIN WITH KELCH MOTIFS"/>
    <property type="match status" value="1"/>
</dbReference>
<dbReference type="PANTHER" id="PTHR46647:SF1">
    <property type="entry name" value="RAB9 EFFECTOR PROTEIN WITH KELCH MOTIFS"/>
    <property type="match status" value="1"/>
</dbReference>
<evidence type="ECO:0000259" key="4">
    <source>
        <dbReference type="PROSITE" id="PS51228"/>
    </source>
</evidence>
<dbReference type="GeneID" id="17286051"/>
<dbReference type="HOGENOM" id="CLU_012752_0_0_1"/>
<dbReference type="KEGG" id="ehx:EMIHUDRAFT_471361"/>
<dbReference type="SUPFAM" id="SSF47027">
    <property type="entry name" value="Acyl-CoA binding protein"/>
    <property type="match status" value="1"/>
</dbReference>
<sequence length="441" mass="45671">MRGSGASDAPVLGFPEKFDLALRYGEELVHGNDAIDVSDRLLLDALAKQAQHGACNAPRPSLFDAEGRARYSAWCQLGNTSKMEAMFMYTRALEELAPEWWRWPPLELVPPATNEARADGECGEAGADTAAPNGTAGAEAVPPAAANHPNSTEPPPVPNGAVTPTAHPAHPAHVAPPSATPLASEPEHPPGGAPPSALRRLTVGGWTRLAEQGAPARYRHACVVVGARLLVYGGRANSGRLAASICVLDLLSGVWSEPTIGGAAPEQRWGHTMCAYRGLAIVFGGHRGRGSLCDTPVLDTQSMAWASPSLPGPPPPPRGTHAAAVCADRLWVMGGDSPAAGALQMDVWSLPLRGLAEACSTRADAARGWEVADTSGGVPPPCRDGTACACGPRVLLIGGAGPSGYAPMASLWLLHVEELSWSAVHTSGSVPRPRAGHCSAT</sequence>
<dbReference type="InterPro" id="IPR052124">
    <property type="entry name" value="Rab9_kelch_effector"/>
</dbReference>